<reference evidence="2" key="1">
    <citation type="submission" date="2022-08" db="EMBL/GenBank/DDBJ databases">
        <authorList>
            <consortium name="DOE Joint Genome Institute"/>
            <person name="Min B."/>
            <person name="Sierra-Patev S."/>
            <person name="Naranjo-Ortiz M."/>
            <person name="Looney B."/>
            <person name="Konkel Z."/>
            <person name="Slot J.C."/>
            <person name="Sakamoto Y."/>
            <person name="Steenwyk J.L."/>
            <person name="Rokas A."/>
            <person name="Carro J."/>
            <person name="Camarero S."/>
            <person name="Ferreira P."/>
            <person name="Molpeceres G."/>
            <person name="Ruiz-duenas F.J."/>
            <person name="Serrano A."/>
            <person name="Henrissat B."/>
            <person name="Drula E."/>
            <person name="Hughes K.W."/>
            <person name="Mata J.L."/>
            <person name="Ishikawa N.K."/>
            <person name="Vargas-Isla R."/>
            <person name="Ushijima S."/>
            <person name="Smith C.A."/>
            <person name="Ahrendt S."/>
            <person name="Andreopoulos W."/>
            <person name="He G."/>
            <person name="LaButti K."/>
            <person name="Lipzen A."/>
            <person name="Ng V."/>
            <person name="Riley R."/>
            <person name="Sandor L."/>
            <person name="Barry K."/>
            <person name="Martinez A.T."/>
            <person name="Xiao Y."/>
            <person name="Gibbons J.G."/>
            <person name="Terashima K."/>
            <person name="Hibbett D.S."/>
            <person name="Grigoriev I.V."/>
        </authorList>
    </citation>
    <scope>NUCLEOTIDE SEQUENCE</scope>
    <source>
        <strain evidence="2">ET3784</strain>
    </source>
</reference>
<evidence type="ECO:0000313" key="2">
    <source>
        <dbReference type="EMBL" id="KAJ3717205.1"/>
    </source>
</evidence>
<protein>
    <submittedName>
        <fullName evidence="2">Uncharacterized protein</fullName>
    </submittedName>
</protein>
<gene>
    <name evidence="2" type="ORF">DFJ43DRAFT_1159877</name>
</gene>
<dbReference type="Proteomes" id="UP001176059">
    <property type="component" value="Unassembled WGS sequence"/>
</dbReference>
<accession>A0AA38J3J9</accession>
<name>A0AA38J3J9_9AGAR</name>
<sequence>MGIRIQQALIHIPLPVVIRMGVSPTPSRATRKHLLLAPPKVAGLLSVLASAQARIQDWPAEGEESVNEQSPNKRDEESIEGEREGGGGEVDRKRPGPIYNSPFTISSSAAEGITSF</sequence>
<proteinExistence type="predicted"/>
<feature type="region of interest" description="Disordered" evidence="1">
    <location>
        <begin position="56"/>
        <end position="116"/>
    </location>
</feature>
<dbReference type="AlphaFoldDB" id="A0AA38J3J9"/>
<evidence type="ECO:0000313" key="3">
    <source>
        <dbReference type="Proteomes" id="UP001176059"/>
    </source>
</evidence>
<feature type="compositionally biased region" description="Basic and acidic residues" evidence="1">
    <location>
        <begin position="71"/>
        <end position="94"/>
    </location>
</feature>
<keyword evidence="3" id="KW-1185">Reference proteome</keyword>
<dbReference type="EMBL" id="JANVFO010000075">
    <property type="protein sequence ID" value="KAJ3717205.1"/>
    <property type="molecule type" value="Genomic_DNA"/>
</dbReference>
<comment type="caution">
    <text evidence="2">The sequence shown here is derived from an EMBL/GenBank/DDBJ whole genome shotgun (WGS) entry which is preliminary data.</text>
</comment>
<reference evidence="2" key="2">
    <citation type="journal article" date="2023" name="Proc. Natl. Acad. Sci. U.S.A.">
        <title>A global phylogenomic analysis of the shiitake genus Lentinula.</title>
        <authorList>
            <person name="Sierra-Patev S."/>
            <person name="Min B."/>
            <person name="Naranjo-Ortiz M."/>
            <person name="Looney B."/>
            <person name="Konkel Z."/>
            <person name="Slot J.C."/>
            <person name="Sakamoto Y."/>
            <person name="Steenwyk J.L."/>
            <person name="Rokas A."/>
            <person name="Carro J."/>
            <person name="Camarero S."/>
            <person name="Ferreira P."/>
            <person name="Molpeceres G."/>
            <person name="Ruiz-Duenas F.J."/>
            <person name="Serrano A."/>
            <person name="Henrissat B."/>
            <person name="Drula E."/>
            <person name="Hughes K.W."/>
            <person name="Mata J.L."/>
            <person name="Ishikawa N.K."/>
            <person name="Vargas-Isla R."/>
            <person name="Ushijima S."/>
            <person name="Smith C.A."/>
            <person name="Donoghue J."/>
            <person name="Ahrendt S."/>
            <person name="Andreopoulos W."/>
            <person name="He G."/>
            <person name="LaButti K."/>
            <person name="Lipzen A."/>
            <person name="Ng V."/>
            <person name="Riley R."/>
            <person name="Sandor L."/>
            <person name="Barry K."/>
            <person name="Martinez A.T."/>
            <person name="Xiao Y."/>
            <person name="Gibbons J.G."/>
            <person name="Terashima K."/>
            <person name="Grigoriev I.V."/>
            <person name="Hibbett D."/>
        </authorList>
    </citation>
    <scope>NUCLEOTIDE SEQUENCE</scope>
    <source>
        <strain evidence="2">ET3784</strain>
    </source>
</reference>
<organism evidence="2 3">
    <name type="scientific">Lentinula guzmanii</name>
    <dbReference type="NCBI Taxonomy" id="2804957"/>
    <lineage>
        <taxon>Eukaryota</taxon>
        <taxon>Fungi</taxon>
        <taxon>Dikarya</taxon>
        <taxon>Basidiomycota</taxon>
        <taxon>Agaricomycotina</taxon>
        <taxon>Agaricomycetes</taxon>
        <taxon>Agaricomycetidae</taxon>
        <taxon>Agaricales</taxon>
        <taxon>Marasmiineae</taxon>
        <taxon>Omphalotaceae</taxon>
        <taxon>Lentinula</taxon>
    </lineage>
</organism>
<evidence type="ECO:0000256" key="1">
    <source>
        <dbReference type="SAM" id="MobiDB-lite"/>
    </source>
</evidence>
<feature type="compositionally biased region" description="Polar residues" evidence="1">
    <location>
        <begin position="101"/>
        <end position="116"/>
    </location>
</feature>